<evidence type="ECO:0000313" key="4">
    <source>
        <dbReference type="Proteomes" id="UP001338125"/>
    </source>
</evidence>
<feature type="region of interest" description="Disordered" evidence="1">
    <location>
        <begin position="249"/>
        <end position="289"/>
    </location>
</feature>
<evidence type="ECO:0008006" key="5">
    <source>
        <dbReference type="Google" id="ProtNLM"/>
    </source>
</evidence>
<accession>A0ABR0SDC3</accession>
<keyword evidence="2" id="KW-0472">Membrane</keyword>
<dbReference type="EMBL" id="JAVFKD010000014">
    <property type="protein sequence ID" value="KAK5989837.1"/>
    <property type="molecule type" value="Genomic_DNA"/>
</dbReference>
<gene>
    <name evidence="3" type="ORF">PT974_08099</name>
</gene>
<comment type="caution">
    <text evidence="3">The sequence shown here is derived from an EMBL/GenBank/DDBJ whole genome shotgun (WGS) entry which is preliminary data.</text>
</comment>
<name>A0ABR0SDC3_9HYPO</name>
<reference evidence="3 4" key="1">
    <citation type="submission" date="2024-01" db="EMBL/GenBank/DDBJ databases">
        <title>Complete genome of Cladobotryum mycophilum ATHUM6906.</title>
        <authorList>
            <person name="Christinaki A.C."/>
            <person name="Myridakis A.I."/>
            <person name="Kouvelis V.N."/>
        </authorList>
    </citation>
    <scope>NUCLEOTIDE SEQUENCE [LARGE SCALE GENOMIC DNA]</scope>
    <source>
        <strain evidence="3 4">ATHUM6906</strain>
    </source>
</reference>
<evidence type="ECO:0000256" key="1">
    <source>
        <dbReference type="SAM" id="MobiDB-lite"/>
    </source>
</evidence>
<sequence>MASLTVGKVTSVGSPVTASANAVITSFPHNPLTTTFKGPGDCTGLYASNFLSGVDFATTCLPDGFDPNPKSYFSPGLICPSGYVSACHDNTGVPSITTVTCCPTVADNIALSCVDTKTLHSVWSTLFCTWIAPGGKGTSLPMTMSQNGVTSTPTIGFTAPGGLNAYGIRMVYEATDLETTKTKGLGTKSKIGSTPTTTNKNGSDPNSGGSSGMSEGAKIAIGVVVPIVVLGLLAGAFFWWRRKRTTVADKEKQGSALSELQGSNSHPTELPGQHPKPYNAVELPANPAS</sequence>
<evidence type="ECO:0000256" key="2">
    <source>
        <dbReference type="SAM" id="Phobius"/>
    </source>
</evidence>
<keyword evidence="2" id="KW-1133">Transmembrane helix</keyword>
<organism evidence="3 4">
    <name type="scientific">Cladobotryum mycophilum</name>
    <dbReference type="NCBI Taxonomy" id="491253"/>
    <lineage>
        <taxon>Eukaryota</taxon>
        <taxon>Fungi</taxon>
        <taxon>Dikarya</taxon>
        <taxon>Ascomycota</taxon>
        <taxon>Pezizomycotina</taxon>
        <taxon>Sordariomycetes</taxon>
        <taxon>Hypocreomycetidae</taxon>
        <taxon>Hypocreales</taxon>
        <taxon>Hypocreaceae</taxon>
        <taxon>Cladobotryum</taxon>
    </lineage>
</organism>
<feature type="region of interest" description="Disordered" evidence="1">
    <location>
        <begin position="183"/>
        <end position="213"/>
    </location>
</feature>
<evidence type="ECO:0000313" key="3">
    <source>
        <dbReference type="EMBL" id="KAK5989837.1"/>
    </source>
</evidence>
<keyword evidence="2" id="KW-0812">Transmembrane</keyword>
<feature type="transmembrane region" description="Helical" evidence="2">
    <location>
        <begin position="219"/>
        <end position="240"/>
    </location>
</feature>
<proteinExistence type="predicted"/>
<dbReference type="Proteomes" id="UP001338125">
    <property type="component" value="Unassembled WGS sequence"/>
</dbReference>
<protein>
    <recommendedName>
        <fullName evidence="5">Mid2 domain-containing protein</fullName>
    </recommendedName>
</protein>
<feature type="compositionally biased region" description="Polar residues" evidence="1">
    <location>
        <begin position="255"/>
        <end position="267"/>
    </location>
</feature>
<keyword evidence="4" id="KW-1185">Reference proteome</keyword>